<dbReference type="OrthoDB" id="288590at2759"/>
<comment type="caution">
    <text evidence="7">The sequence shown here is derived from an EMBL/GenBank/DDBJ whole genome shotgun (WGS) entry which is preliminary data.</text>
</comment>
<dbReference type="AlphaFoldDB" id="A0A9W9EW11"/>
<evidence type="ECO:0000313" key="8">
    <source>
        <dbReference type="Proteomes" id="UP001149074"/>
    </source>
</evidence>
<keyword evidence="8" id="KW-1185">Reference proteome</keyword>
<accession>A0A9W9EW11</accession>
<reference evidence="7" key="1">
    <citation type="submission" date="2022-11" db="EMBL/GenBank/DDBJ databases">
        <authorList>
            <person name="Petersen C."/>
        </authorList>
    </citation>
    <scope>NUCLEOTIDE SEQUENCE</scope>
    <source>
        <strain evidence="7">IBT 30761</strain>
    </source>
</reference>
<dbReference type="Pfam" id="PF03171">
    <property type="entry name" value="2OG-FeII_Oxy"/>
    <property type="match status" value="1"/>
</dbReference>
<keyword evidence="3 5" id="KW-0560">Oxidoreductase</keyword>
<dbReference type="InterPro" id="IPR044861">
    <property type="entry name" value="IPNS-like_FE2OG_OXY"/>
</dbReference>
<dbReference type="GeneID" id="81359094"/>
<evidence type="ECO:0000256" key="4">
    <source>
        <dbReference type="ARBA" id="ARBA00023004"/>
    </source>
</evidence>
<dbReference type="InterPro" id="IPR026992">
    <property type="entry name" value="DIOX_N"/>
</dbReference>
<gene>
    <name evidence="7" type="ORF">N7532_007623</name>
</gene>
<dbReference type="GO" id="GO:0046872">
    <property type="term" value="F:metal ion binding"/>
    <property type="evidence" value="ECO:0007669"/>
    <property type="project" value="UniProtKB-KW"/>
</dbReference>
<dbReference type="Pfam" id="PF14226">
    <property type="entry name" value="DIOX_N"/>
    <property type="match status" value="1"/>
</dbReference>
<reference evidence="7" key="2">
    <citation type="journal article" date="2023" name="IMA Fungus">
        <title>Comparative genomic study of the Penicillium genus elucidates a diverse pangenome and 15 lateral gene transfer events.</title>
        <authorList>
            <person name="Petersen C."/>
            <person name="Sorensen T."/>
            <person name="Nielsen M.R."/>
            <person name="Sondergaard T.E."/>
            <person name="Sorensen J.L."/>
            <person name="Fitzpatrick D.A."/>
            <person name="Frisvad J.C."/>
            <person name="Nielsen K.L."/>
        </authorList>
    </citation>
    <scope>NUCLEOTIDE SEQUENCE</scope>
    <source>
        <strain evidence="7">IBT 30761</strain>
    </source>
</reference>
<evidence type="ECO:0000256" key="1">
    <source>
        <dbReference type="ARBA" id="ARBA00008056"/>
    </source>
</evidence>
<dbReference type="Gene3D" id="2.60.120.330">
    <property type="entry name" value="B-lactam Antibiotic, Isopenicillin N Synthase, Chain"/>
    <property type="match status" value="1"/>
</dbReference>
<dbReference type="RefSeq" id="XP_056470921.1">
    <property type="nucleotide sequence ID" value="XM_056620115.1"/>
</dbReference>
<evidence type="ECO:0000256" key="3">
    <source>
        <dbReference type="ARBA" id="ARBA00023002"/>
    </source>
</evidence>
<feature type="domain" description="Fe2OG dioxygenase" evidence="6">
    <location>
        <begin position="173"/>
        <end position="294"/>
    </location>
</feature>
<dbReference type="PANTHER" id="PTHR10209">
    <property type="entry name" value="OXIDOREDUCTASE, 2OG-FE II OXYGENASE FAMILY PROTEIN"/>
    <property type="match status" value="1"/>
</dbReference>
<dbReference type="EMBL" id="JAPQKI010000009">
    <property type="protein sequence ID" value="KAJ5088939.1"/>
    <property type="molecule type" value="Genomic_DNA"/>
</dbReference>
<evidence type="ECO:0000256" key="2">
    <source>
        <dbReference type="ARBA" id="ARBA00022723"/>
    </source>
</evidence>
<dbReference type="PANTHER" id="PTHR10209:SF886">
    <property type="entry name" value="UPF0676 PROTEIN C1494.01"/>
    <property type="match status" value="1"/>
</dbReference>
<sequence length="359" mass="39506">MDARSSQGMAKPISLPMVDLSDPDVETAGKALIKAAVTYGFLYIDSRTTGFTKDHVNQAFDTSKEFFAQPNAAKEPFRRGPDNRGWVGMHVETLDPEHHQLGDFKEALNIGELKDGKFQQPLPATIISREKEIARFTDLCNDTCARILALLAHGLEISSDFFTSRHDPSGGSTGNSLRLLYYPPRLPSFRPEKDIRAGAHSDYGSITLLFQCPGQPGLEILTPDEKWAPVPVYPDDSVKYPFPPILVNMGDMLSYWTDGLLKSTIHRVVFPDDAQSDSRSKGQDRYSIAFFCQPVSSTELIPVPSKIVAAYRQQKARDGSDGSIVGYGGGAGRLNSDESRMTAGEHLQARLNATFSKGF</sequence>
<protein>
    <recommendedName>
        <fullName evidence="6">Fe2OG dioxygenase domain-containing protein</fullName>
    </recommendedName>
</protein>
<evidence type="ECO:0000313" key="7">
    <source>
        <dbReference type="EMBL" id="KAJ5088939.1"/>
    </source>
</evidence>
<dbReference type="SUPFAM" id="SSF51197">
    <property type="entry name" value="Clavaminate synthase-like"/>
    <property type="match status" value="1"/>
</dbReference>
<evidence type="ECO:0000256" key="5">
    <source>
        <dbReference type="RuleBase" id="RU003682"/>
    </source>
</evidence>
<evidence type="ECO:0000259" key="6">
    <source>
        <dbReference type="PROSITE" id="PS51471"/>
    </source>
</evidence>
<dbReference type="GO" id="GO:0016491">
    <property type="term" value="F:oxidoreductase activity"/>
    <property type="evidence" value="ECO:0007669"/>
    <property type="project" value="UniProtKB-KW"/>
</dbReference>
<dbReference type="GO" id="GO:0044283">
    <property type="term" value="P:small molecule biosynthetic process"/>
    <property type="evidence" value="ECO:0007669"/>
    <property type="project" value="UniProtKB-ARBA"/>
</dbReference>
<dbReference type="Proteomes" id="UP001149074">
    <property type="component" value="Unassembled WGS sequence"/>
</dbReference>
<organism evidence="7 8">
    <name type="scientific">Penicillium argentinense</name>
    <dbReference type="NCBI Taxonomy" id="1131581"/>
    <lineage>
        <taxon>Eukaryota</taxon>
        <taxon>Fungi</taxon>
        <taxon>Dikarya</taxon>
        <taxon>Ascomycota</taxon>
        <taxon>Pezizomycotina</taxon>
        <taxon>Eurotiomycetes</taxon>
        <taxon>Eurotiomycetidae</taxon>
        <taxon>Eurotiales</taxon>
        <taxon>Aspergillaceae</taxon>
        <taxon>Penicillium</taxon>
    </lineage>
</organism>
<dbReference type="InterPro" id="IPR027443">
    <property type="entry name" value="IPNS-like_sf"/>
</dbReference>
<dbReference type="PROSITE" id="PS51471">
    <property type="entry name" value="FE2OG_OXY"/>
    <property type="match status" value="1"/>
</dbReference>
<keyword evidence="4 5" id="KW-0408">Iron</keyword>
<dbReference type="InterPro" id="IPR005123">
    <property type="entry name" value="Oxoglu/Fe-dep_dioxygenase_dom"/>
</dbReference>
<proteinExistence type="inferred from homology"/>
<name>A0A9W9EW11_9EURO</name>
<comment type="similarity">
    <text evidence="1 5">Belongs to the iron/ascorbate-dependent oxidoreductase family.</text>
</comment>
<keyword evidence="2 5" id="KW-0479">Metal-binding</keyword>